<sequence>MHCFGIRLRPHLCILLATVFAAPSLATNHHHHHHHNGPQHQLPSIAQHRRSGIELNSTGVPLPLRYLIHSFETLQARFFSDESGDYPAAIDWTAAVIQTHAVSSLHSILLSQLPKNETLNLIDIYFPDIASFYDTQNVGSLRFQAFDDMLWVVLGWLAAVRFLDAYHNLYPEDYNQDFYSHRKDFALRAREFYFYAERGWDELFCGGGCIWNPNLNPYKNAITNELFISASAQMYTTFPPEYNPDYESSAGDPEDGRDISFLQNAAKGYAWLKATNFTNDAGLIIDGFHISSYWKRKCDERDEQTYTYNQGVVLSGLRALWEITGKEEYLHDGYELINSVIKSGGKFGEMVRKEILEEHCDIFGWCNQDAQAFKGIFFHHFTAFCSVHAYTGTWKPAEEKPVPGLDAHLERCKTFFPFVTKNAEAAWSTRDSYRSVFGMWWSAPLYENDPRFKSKLRDGSLDLMRDPEAVDFINTVRGEDWMLSATMAELRLGESGKVDWEKGNLADSLDSMVHTNGHGGAGGDLNDRFRGRTVETQTGGVGVIRAALEIGILFEE</sequence>
<dbReference type="PANTHER" id="PTHR47791">
    <property type="entry name" value="MEIOTICALLY UP-REGULATED GENE 191 PROTEIN"/>
    <property type="match status" value="1"/>
</dbReference>
<evidence type="ECO:0000313" key="3">
    <source>
        <dbReference type="Proteomes" id="UP000015100"/>
    </source>
</evidence>
<dbReference type="HOGENOM" id="CLU_021766_1_0_1"/>
<dbReference type="OMA" id="EPYKNAI"/>
<reference evidence="3" key="2">
    <citation type="submission" date="2013-04" db="EMBL/GenBank/DDBJ databases">
        <title>Genomic mechanisms accounting for the adaptation to parasitism in nematode-trapping fungi.</title>
        <authorList>
            <person name="Ahren D.G."/>
        </authorList>
    </citation>
    <scope>NUCLEOTIDE SEQUENCE [LARGE SCALE GENOMIC DNA]</scope>
    <source>
        <strain evidence="3">CBS 200.50</strain>
    </source>
</reference>
<keyword evidence="1" id="KW-0732">Signal</keyword>
<dbReference type="PANTHER" id="PTHR47791:SF2">
    <property type="entry name" value="ENDO MANNANASE, GH76 FAMILY (EUROFUNG)"/>
    <property type="match status" value="1"/>
</dbReference>
<dbReference type="EMBL" id="AQGS01000047">
    <property type="protein sequence ID" value="EPS44415.1"/>
    <property type="molecule type" value="Genomic_DNA"/>
</dbReference>
<dbReference type="SUPFAM" id="SSF48208">
    <property type="entry name" value="Six-hairpin glycosidases"/>
    <property type="match status" value="1"/>
</dbReference>
<dbReference type="eggNOG" id="ENOG502QTTU">
    <property type="taxonomic scope" value="Eukaryota"/>
</dbReference>
<dbReference type="OrthoDB" id="4104179at2759"/>
<dbReference type="GO" id="GO:0005975">
    <property type="term" value="P:carbohydrate metabolic process"/>
    <property type="evidence" value="ECO:0007669"/>
    <property type="project" value="InterPro"/>
</dbReference>
<dbReference type="Pfam" id="PF03663">
    <property type="entry name" value="Glyco_hydro_76"/>
    <property type="match status" value="1"/>
</dbReference>
<dbReference type="InterPro" id="IPR005198">
    <property type="entry name" value="Glyco_hydro_76"/>
</dbReference>
<name>S8ANA1_DACHA</name>
<feature type="chain" id="PRO_5004560759" evidence="1">
    <location>
        <begin position="27"/>
        <end position="556"/>
    </location>
</feature>
<dbReference type="Proteomes" id="UP000015100">
    <property type="component" value="Unassembled WGS sequence"/>
</dbReference>
<protein>
    <submittedName>
        <fullName evidence="2">Uncharacterized protein</fullName>
    </submittedName>
</protein>
<gene>
    <name evidence="2" type="ORF">H072_1599</name>
</gene>
<dbReference type="Gene3D" id="1.50.10.20">
    <property type="match status" value="1"/>
</dbReference>
<evidence type="ECO:0000256" key="1">
    <source>
        <dbReference type="SAM" id="SignalP"/>
    </source>
</evidence>
<accession>S8ANA1</accession>
<dbReference type="AlphaFoldDB" id="S8ANA1"/>
<dbReference type="STRING" id="1284197.S8ANA1"/>
<comment type="caution">
    <text evidence="2">The sequence shown here is derived from an EMBL/GenBank/DDBJ whole genome shotgun (WGS) entry which is preliminary data.</text>
</comment>
<evidence type="ECO:0000313" key="2">
    <source>
        <dbReference type="EMBL" id="EPS44415.1"/>
    </source>
</evidence>
<dbReference type="InterPro" id="IPR053169">
    <property type="entry name" value="MUG_Protein"/>
</dbReference>
<feature type="signal peptide" evidence="1">
    <location>
        <begin position="1"/>
        <end position="26"/>
    </location>
</feature>
<proteinExistence type="predicted"/>
<dbReference type="InterPro" id="IPR008928">
    <property type="entry name" value="6-hairpin_glycosidase_sf"/>
</dbReference>
<reference evidence="2 3" key="1">
    <citation type="journal article" date="2013" name="PLoS Genet.">
        <title>Genomic mechanisms accounting for the adaptation to parasitism in nematode-trapping fungi.</title>
        <authorList>
            <person name="Meerupati T."/>
            <person name="Andersson K.M."/>
            <person name="Friman E."/>
            <person name="Kumar D."/>
            <person name="Tunlid A."/>
            <person name="Ahren D."/>
        </authorList>
    </citation>
    <scope>NUCLEOTIDE SEQUENCE [LARGE SCALE GENOMIC DNA]</scope>
    <source>
        <strain evidence="2 3">CBS 200.50</strain>
    </source>
</reference>
<organism evidence="2 3">
    <name type="scientific">Dactylellina haptotyla (strain CBS 200.50)</name>
    <name type="common">Nematode-trapping fungus</name>
    <name type="synonym">Monacrosporium haptotylum</name>
    <dbReference type="NCBI Taxonomy" id="1284197"/>
    <lineage>
        <taxon>Eukaryota</taxon>
        <taxon>Fungi</taxon>
        <taxon>Dikarya</taxon>
        <taxon>Ascomycota</taxon>
        <taxon>Pezizomycotina</taxon>
        <taxon>Orbiliomycetes</taxon>
        <taxon>Orbiliales</taxon>
        <taxon>Orbiliaceae</taxon>
        <taxon>Dactylellina</taxon>
    </lineage>
</organism>
<keyword evidence="3" id="KW-1185">Reference proteome</keyword>